<dbReference type="Pfam" id="PF01758">
    <property type="entry name" value="SBF"/>
    <property type="match status" value="1"/>
</dbReference>
<dbReference type="AlphaFoldDB" id="A0A381WUE8"/>
<feature type="non-terminal residue" evidence="6">
    <location>
        <position position="1"/>
    </location>
</feature>
<reference evidence="6" key="1">
    <citation type="submission" date="2018-05" db="EMBL/GenBank/DDBJ databases">
        <authorList>
            <person name="Lanie J.A."/>
            <person name="Ng W.-L."/>
            <person name="Kazmierczak K.M."/>
            <person name="Andrzejewski T.M."/>
            <person name="Davidsen T.M."/>
            <person name="Wayne K.J."/>
            <person name="Tettelin H."/>
            <person name="Glass J.I."/>
            <person name="Rusch D."/>
            <person name="Podicherti R."/>
            <person name="Tsui H.-C.T."/>
            <person name="Winkler M.E."/>
        </authorList>
    </citation>
    <scope>NUCLEOTIDE SEQUENCE</scope>
</reference>
<dbReference type="EMBL" id="UINC01012765">
    <property type="protein sequence ID" value="SVA55547.1"/>
    <property type="molecule type" value="Genomic_DNA"/>
</dbReference>
<keyword evidence="2 5" id="KW-0812">Transmembrane</keyword>
<dbReference type="InterPro" id="IPR004710">
    <property type="entry name" value="Bilac:Na_transpt"/>
</dbReference>
<accession>A0A381WUE8</accession>
<feature type="transmembrane region" description="Helical" evidence="5">
    <location>
        <begin position="137"/>
        <end position="159"/>
    </location>
</feature>
<protein>
    <recommendedName>
        <fullName evidence="7">Symporter</fullName>
    </recommendedName>
</protein>
<feature type="transmembrane region" description="Helical" evidence="5">
    <location>
        <begin position="6"/>
        <end position="24"/>
    </location>
</feature>
<feature type="transmembrane region" description="Helical" evidence="5">
    <location>
        <begin position="39"/>
        <end position="61"/>
    </location>
</feature>
<dbReference type="PANTHER" id="PTHR10361:SF24">
    <property type="entry name" value="P3 PROTEIN"/>
    <property type="match status" value="1"/>
</dbReference>
<evidence type="ECO:0000256" key="3">
    <source>
        <dbReference type="ARBA" id="ARBA00022989"/>
    </source>
</evidence>
<comment type="subcellular location">
    <subcellularLocation>
        <location evidence="1">Membrane</location>
        <topology evidence="1">Multi-pass membrane protein</topology>
    </subcellularLocation>
</comment>
<evidence type="ECO:0008006" key="7">
    <source>
        <dbReference type="Google" id="ProtNLM"/>
    </source>
</evidence>
<gene>
    <name evidence="6" type="ORF">METZ01_LOCUS108401</name>
</gene>
<evidence type="ECO:0000256" key="5">
    <source>
        <dbReference type="SAM" id="Phobius"/>
    </source>
</evidence>
<dbReference type="PANTHER" id="PTHR10361">
    <property type="entry name" value="SODIUM-BILE ACID COTRANSPORTER"/>
    <property type="match status" value="1"/>
</dbReference>
<dbReference type="InterPro" id="IPR002657">
    <property type="entry name" value="BilAc:Na_symport/Acr3"/>
</dbReference>
<organism evidence="6">
    <name type="scientific">marine metagenome</name>
    <dbReference type="NCBI Taxonomy" id="408172"/>
    <lineage>
        <taxon>unclassified sequences</taxon>
        <taxon>metagenomes</taxon>
        <taxon>ecological metagenomes</taxon>
    </lineage>
</organism>
<evidence type="ECO:0000256" key="1">
    <source>
        <dbReference type="ARBA" id="ARBA00004141"/>
    </source>
</evidence>
<feature type="transmembrane region" description="Helical" evidence="5">
    <location>
        <begin position="190"/>
        <end position="214"/>
    </location>
</feature>
<feature type="transmembrane region" description="Helical" evidence="5">
    <location>
        <begin position="98"/>
        <end position="125"/>
    </location>
</feature>
<feature type="non-terminal residue" evidence="6">
    <location>
        <position position="260"/>
    </location>
</feature>
<sequence>MGVITDVILPLALAFIMFALGLGLKRDDFLKVFLKPKEFLIGLFSQVIILPLVGLILIFVWPLPPELAIGVMIIAAAPGGVTSNVLTSFAKGDVALSISLTAIISILSVVTIPIVLLISFSVLNFEGLGQDQSLFDVAIRMFLIVTVPVIIGMICRSFLSSFENIAKKISIVLFVLVLIGAILAERENIVTYFAQAGAVTLALNVIMMVIAFYLSKSLISNQSQQRAITIECGLQNGTLAIVVANLFFDGGLYLIPAATY</sequence>
<keyword evidence="3 5" id="KW-1133">Transmembrane helix</keyword>
<name>A0A381WUE8_9ZZZZ</name>
<evidence type="ECO:0000313" key="6">
    <source>
        <dbReference type="EMBL" id="SVA55547.1"/>
    </source>
</evidence>
<keyword evidence="4 5" id="KW-0472">Membrane</keyword>
<evidence type="ECO:0000256" key="2">
    <source>
        <dbReference type="ARBA" id="ARBA00022692"/>
    </source>
</evidence>
<dbReference type="InterPro" id="IPR038770">
    <property type="entry name" value="Na+/solute_symporter_sf"/>
</dbReference>
<dbReference type="Gene3D" id="1.20.1530.20">
    <property type="match status" value="1"/>
</dbReference>
<feature type="transmembrane region" description="Helical" evidence="5">
    <location>
        <begin position="67"/>
        <end position="86"/>
    </location>
</feature>
<dbReference type="GO" id="GO:0016020">
    <property type="term" value="C:membrane"/>
    <property type="evidence" value="ECO:0007669"/>
    <property type="project" value="UniProtKB-SubCell"/>
</dbReference>
<evidence type="ECO:0000256" key="4">
    <source>
        <dbReference type="ARBA" id="ARBA00023136"/>
    </source>
</evidence>
<feature type="transmembrane region" description="Helical" evidence="5">
    <location>
        <begin position="166"/>
        <end position="184"/>
    </location>
</feature>
<proteinExistence type="predicted"/>